<dbReference type="EMBL" id="REFZ01000002">
    <property type="protein sequence ID" value="RQH02328.1"/>
    <property type="molecule type" value="Genomic_DNA"/>
</dbReference>
<feature type="transmembrane region" description="Helical" evidence="6">
    <location>
        <begin position="218"/>
        <end position="235"/>
    </location>
</feature>
<dbReference type="InterPro" id="IPR050189">
    <property type="entry name" value="MFS_Efflux_Transporters"/>
</dbReference>
<dbReference type="GO" id="GO:0022857">
    <property type="term" value="F:transmembrane transporter activity"/>
    <property type="evidence" value="ECO:0007669"/>
    <property type="project" value="InterPro"/>
</dbReference>
<dbReference type="PANTHER" id="PTHR43124">
    <property type="entry name" value="PURINE EFFLUX PUMP PBUE"/>
    <property type="match status" value="1"/>
</dbReference>
<feature type="transmembrane region" description="Helical" evidence="6">
    <location>
        <begin position="374"/>
        <end position="393"/>
    </location>
</feature>
<feature type="transmembrane region" description="Helical" evidence="6">
    <location>
        <begin position="12"/>
        <end position="30"/>
    </location>
</feature>
<reference evidence="8 9" key="1">
    <citation type="submission" date="2018-10" db="EMBL/GenBank/DDBJ databases">
        <title>Natrarchaeobius chitinivorans gen. nov., sp. nov., and Natrarchaeobius haloalkaliphilus sp. nov., alkaliphilic, chitin-utilizing haloarchaea from hypersaline alkaline lakes.</title>
        <authorList>
            <person name="Sorokin D.Y."/>
            <person name="Elcheninov A.G."/>
            <person name="Kostrikina N.A."/>
            <person name="Bale N.J."/>
            <person name="Sinninghe Damste J.S."/>
            <person name="Khijniak T.V."/>
            <person name="Kublanov I.V."/>
            <person name="Toshchakov S.V."/>
        </authorList>
    </citation>
    <scope>NUCLEOTIDE SEQUENCE [LARGE SCALE GENOMIC DNA]</scope>
    <source>
        <strain evidence="8 9">AArcht7</strain>
    </source>
</reference>
<evidence type="ECO:0000313" key="8">
    <source>
        <dbReference type="EMBL" id="RQH02328.1"/>
    </source>
</evidence>
<dbReference type="Gene3D" id="1.20.1250.20">
    <property type="entry name" value="MFS general substrate transporter like domains"/>
    <property type="match status" value="2"/>
</dbReference>
<dbReference type="OrthoDB" id="204048at2157"/>
<dbReference type="InterPro" id="IPR036259">
    <property type="entry name" value="MFS_trans_sf"/>
</dbReference>
<feature type="transmembrane region" description="Helical" evidence="6">
    <location>
        <begin position="287"/>
        <end position="305"/>
    </location>
</feature>
<protein>
    <submittedName>
        <fullName evidence="8">MFS transporter</fullName>
    </submittedName>
</protein>
<evidence type="ECO:0000313" key="9">
    <source>
        <dbReference type="Proteomes" id="UP000281431"/>
    </source>
</evidence>
<dbReference type="SUPFAM" id="SSF103473">
    <property type="entry name" value="MFS general substrate transporter"/>
    <property type="match status" value="1"/>
</dbReference>
<feature type="transmembrane region" description="Helical" evidence="6">
    <location>
        <begin position="247"/>
        <end position="267"/>
    </location>
</feature>
<dbReference type="GO" id="GO:0005886">
    <property type="term" value="C:plasma membrane"/>
    <property type="evidence" value="ECO:0007669"/>
    <property type="project" value="UniProtKB-SubCell"/>
</dbReference>
<dbReference type="Pfam" id="PF07690">
    <property type="entry name" value="MFS_1"/>
    <property type="match status" value="1"/>
</dbReference>
<organism evidence="8 9">
    <name type="scientific">Natrarchaeobius chitinivorans</name>
    <dbReference type="NCBI Taxonomy" id="1679083"/>
    <lineage>
        <taxon>Archaea</taxon>
        <taxon>Methanobacteriati</taxon>
        <taxon>Methanobacteriota</taxon>
        <taxon>Stenosarchaea group</taxon>
        <taxon>Halobacteria</taxon>
        <taxon>Halobacteriales</taxon>
        <taxon>Natrialbaceae</taxon>
        <taxon>Natrarchaeobius</taxon>
    </lineage>
</organism>
<sequence length="401" mass="41535">MTGEGLPDGRAGVVVSMWLLTTIAYAYIIVPTSVLPLIQESMLIGPLAASVILSSTLAAQSISNVPVGAVLDRMDNVRVLGWATVGLLIAGVWGWHAAAAGDYWSLIASRGLGGVVTVIMWTVGVNVTTGLYQLDRRATAIGFFTTSAPAGFALGQFSGPIVANAFGWPSTFAVYSVLSGVTFALVLIASARCSSPTTPDAPVPTADELRAVLGNHDVWLISVLAGISFSAFFVLNNWMPSYLVDEFGLSLVHSGAFVALFPAMGIVSRWGGGFLSDAWFAGRRRPVVLWSFLIATPTFVVLGVVREPSTTVVTLCLAGISIQLGIGVFFAYAREIVDASVSATAVSITSAVAVAGATIGPVITGALFEASGSYASVFAYVVVISTIGIGLAYRAPESNGG</sequence>
<dbReference type="InterPro" id="IPR011701">
    <property type="entry name" value="MFS"/>
</dbReference>
<comment type="caution">
    <text evidence="8">The sequence shown here is derived from an EMBL/GenBank/DDBJ whole genome shotgun (WGS) entry which is preliminary data.</text>
</comment>
<evidence type="ECO:0000256" key="4">
    <source>
        <dbReference type="ARBA" id="ARBA00022989"/>
    </source>
</evidence>
<feature type="transmembrane region" description="Helical" evidence="6">
    <location>
        <begin position="103"/>
        <end position="128"/>
    </location>
</feature>
<accession>A0A3N6MGZ3</accession>
<keyword evidence="2" id="KW-1003">Cell membrane</keyword>
<comment type="subcellular location">
    <subcellularLocation>
        <location evidence="1">Cell membrane</location>
        <topology evidence="1">Multi-pass membrane protein</topology>
    </subcellularLocation>
</comment>
<evidence type="ECO:0000259" key="7">
    <source>
        <dbReference type="PROSITE" id="PS50850"/>
    </source>
</evidence>
<feature type="transmembrane region" description="Helical" evidence="6">
    <location>
        <begin position="140"/>
        <end position="166"/>
    </location>
</feature>
<dbReference type="PANTHER" id="PTHR43124:SF3">
    <property type="entry name" value="CHLORAMPHENICOL EFFLUX PUMP RV0191"/>
    <property type="match status" value="1"/>
</dbReference>
<proteinExistence type="predicted"/>
<keyword evidence="5 6" id="KW-0472">Membrane</keyword>
<feature type="transmembrane region" description="Helical" evidence="6">
    <location>
        <begin position="311"/>
        <end position="333"/>
    </location>
</feature>
<dbReference type="Proteomes" id="UP000281431">
    <property type="component" value="Unassembled WGS sequence"/>
</dbReference>
<evidence type="ECO:0000256" key="5">
    <source>
        <dbReference type="ARBA" id="ARBA00023136"/>
    </source>
</evidence>
<evidence type="ECO:0000256" key="1">
    <source>
        <dbReference type="ARBA" id="ARBA00004651"/>
    </source>
</evidence>
<feature type="domain" description="Major facilitator superfamily (MFS) profile" evidence="7">
    <location>
        <begin position="10"/>
        <end position="400"/>
    </location>
</feature>
<name>A0A3N6MGZ3_NATCH</name>
<keyword evidence="9" id="KW-1185">Reference proteome</keyword>
<feature type="transmembrane region" description="Helical" evidence="6">
    <location>
        <begin position="79"/>
        <end position="97"/>
    </location>
</feature>
<dbReference type="AlphaFoldDB" id="A0A3N6MGZ3"/>
<evidence type="ECO:0000256" key="3">
    <source>
        <dbReference type="ARBA" id="ARBA00022692"/>
    </source>
</evidence>
<gene>
    <name evidence="8" type="ORF">EA472_03235</name>
</gene>
<evidence type="ECO:0000256" key="6">
    <source>
        <dbReference type="SAM" id="Phobius"/>
    </source>
</evidence>
<feature type="transmembrane region" description="Helical" evidence="6">
    <location>
        <begin position="172"/>
        <end position="191"/>
    </location>
</feature>
<feature type="transmembrane region" description="Helical" evidence="6">
    <location>
        <begin position="345"/>
        <end position="368"/>
    </location>
</feature>
<feature type="transmembrane region" description="Helical" evidence="6">
    <location>
        <begin position="42"/>
        <end position="59"/>
    </location>
</feature>
<dbReference type="PROSITE" id="PS50850">
    <property type="entry name" value="MFS"/>
    <property type="match status" value="1"/>
</dbReference>
<keyword evidence="3 6" id="KW-0812">Transmembrane</keyword>
<dbReference type="InterPro" id="IPR020846">
    <property type="entry name" value="MFS_dom"/>
</dbReference>
<evidence type="ECO:0000256" key="2">
    <source>
        <dbReference type="ARBA" id="ARBA00022475"/>
    </source>
</evidence>
<keyword evidence="4 6" id="KW-1133">Transmembrane helix</keyword>